<dbReference type="Pfam" id="PF01761">
    <property type="entry name" value="DHQ_synthase"/>
    <property type="match status" value="1"/>
</dbReference>
<comment type="cofactor">
    <cofactor evidence="18">
        <name>Co(2+)</name>
        <dbReference type="ChEBI" id="CHEBI:48828"/>
    </cofactor>
    <cofactor evidence="18">
        <name>Zn(2+)</name>
        <dbReference type="ChEBI" id="CHEBI:29105"/>
    </cofactor>
    <text evidence="18">Binds 1 divalent metal cation per subunit. Can use either Co(2+) or Zn(2+).</text>
</comment>
<dbReference type="InterPro" id="IPR016037">
    <property type="entry name" value="DHQ_synth_AroB"/>
</dbReference>
<comment type="caution">
    <text evidence="18">Lacks conserved residue(s) required for the propagation of feature annotation.</text>
</comment>
<dbReference type="InterPro" id="IPR056179">
    <property type="entry name" value="DHQS_C"/>
</dbReference>
<feature type="binding site" evidence="18">
    <location>
        <begin position="71"/>
        <end position="76"/>
    </location>
    <ligand>
        <name>NAD(+)</name>
        <dbReference type="ChEBI" id="CHEBI:57540"/>
    </ligand>
</feature>
<keyword evidence="10 18" id="KW-0028">Amino-acid biosynthesis</keyword>
<organism evidence="21 22">
    <name type="scientific">Azoarcus indigens</name>
    <dbReference type="NCBI Taxonomy" id="29545"/>
    <lineage>
        <taxon>Bacteria</taxon>
        <taxon>Pseudomonadati</taxon>
        <taxon>Pseudomonadota</taxon>
        <taxon>Betaproteobacteria</taxon>
        <taxon>Rhodocyclales</taxon>
        <taxon>Zoogloeaceae</taxon>
        <taxon>Azoarcus</taxon>
    </lineage>
</organism>
<evidence type="ECO:0000256" key="7">
    <source>
        <dbReference type="ARBA" id="ARBA00013031"/>
    </source>
</evidence>
<dbReference type="GO" id="GO:0009423">
    <property type="term" value="P:chorismate biosynthetic process"/>
    <property type="evidence" value="ECO:0007669"/>
    <property type="project" value="UniProtKB-UniRule"/>
</dbReference>
<keyword evidence="9 18" id="KW-0963">Cytoplasm</keyword>
<evidence type="ECO:0000256" key="5">
    <source>
        <dbReference type="ARBA" id="ARBA00004661"/>
    </source>
</evidence>
<evidence type="ECO:0000256" key="16">
    <source>
        <dbReference type="ARBA" id="ARBA00023239"/>
    </source>
</evidence>
<evidence type="ECO:0000256" key="17">
    <source>
        <dbReference type="ARBA" id="ARBA00023285"/>
    </source>
</evidence>
<dbReference type="GO" id="GO:0000166">
    <property type="term" value="F:nucleotide binding"/>
    <property type="evidence" value="ECO:0007669"/>
    <property type="project" value="UniProtKB-KW"/>
</dbReference>
<evidence type="ECO:0000256" key="4">
    <source>
        <dbReference type="ARBA" id="ARBA00004496"/>
    </source>
</evidence>
<dbReference type="AlphaFoldDB" id="A0A4R6E0R9"/>
<comment type="cofactor">
    <cofactor evidence="2 18">
        <name>NAD(+)</name>
        <dbReference type="ChEBI" id="CHEBI:57540"/>
    </cofactor>
</comment>
<feature type="domain" description="3-dehydroquinate synthase C-terminal" evidence="20">
    <location>
        <begin position="181"/>
        <end position="324"/>
    </location>
</feature>
<dbReference type="InterPro" id="IPR030960">
    <property type="entry name" value="DHQS/DOIS_N"/>
</dbReference>
<evidence type="ECO:0000256" key="6">
    <source>
        <dbReference type="ARBA" id="ARBA00005412"/>
    </source>
</evidence>
<keyword evidence="11 18" id="KW-0479">Metal-binding</keyword>
<evidence type="ECO:0000256" key="11">
    <source>
        <dbReference type="ARBA" id="ARBA00022723"/>
    </source>
</evidence>
<dbReference type="OrthoDB" id="9806583at2"/>
<keyword evidence="22" id="KW-1185">Reference proteome</keyword>
<evidence type="ECO:0000256" key="3">
    <source>
        <dbReference type="ARBA" id="ARBA00003485"/>
    </source>
</evidence>
<dbReference type="RefSeq" id="WP_133590708.1">
    <property type="nucleotide sequence ID" value="NZ_SNVV01000007.1"/>
</dbReference>
<evidence type="ECO:0000256" key="2">
    <source>
        <dbReference type="ARBA" id="ARBA00001911"/>
    </source>
</evidence>
<evidence type="ECO:0000256" key="1">
    <source>
        <dbReference type="ARBA" id="ARBA00001393"/>
    </source>
</evidence>
<name>A0A4R6E0R9_9RHOO</name>
<dbReference type="GO" id="GO:0008652">
    <property type="term" value="P:amino acid biosynthetic process"/>
    <property type="evidence" value="ECO:0007669"/>
    <property type="project" value="UniProtKB-KW"/>
</dbReference>
<evidence type="ECO:0000256" key="13">
    <source>
        <dbReference type="ARBA" id="ARBA00022833"/>
    </source>
</evidence>
<evidence type="ECO:0000256" key="15">
    <source>
        <dbReference type="ARBA" id="ARBA00023141"/>
    </source>
</evidence>
<evidence type="ECO:0000256" key="18">
    <source>
        <dbReference type="HAMAP-Rule" id="MF_00110"/>
    </source>
</evidence>
<comment type="caution">
    <text evidence="21">The sequence shown here is derived from an EMBL/GenBank/DDBJ whole genome shotgun (WGS) entry which is preliminary data.</text>
</comment>
<dbReference type="UniPathway" id="UPA00053">
    <property type="reaction ID" value="UER00085"/>
</dbReference>
<evidence type="ECO:0000256" key="8">
    <source>
        <dbReference type="ARBA" id="ARBA00017684"/>
    </source>
</evidence>
<evidence type="ECO:0000256" key="14">
    <source>
        <dbReference type="ARBA" id="ARBA00023027"/>
    </source>
</evidence>
<gene>
    <name evidence="18" type="primary">aroB</name>
    <name evidence="21" type="ORF">C7389_10715</name>
</gene>
<keyword evidence="14 18" id="KW-0520">NAD</keyword>
<evidence type="ECO:0000256" key="10">
    <source>
        <dbReference type="ARBA" id="ARBA00022605"/>
    </source>
</evidence>
<dbReference type="GO" id="GO:0005737">
    <property type="term" value="C:cytoplasm"/>
    <property type="evidence" value="ECO:0007669"/>
    <property type="project" value="UniProtKB-SubCell"/>
</dbReference>
<protein>
    <recommendedName>
        <fullName evidence="8 18">3-dehydroquinate synthase</fullName>
        <shortName evidence="18">DHQS</shortName>
        <ecNumber evidence="7 18">4.2.3.4</ecNumber>
    </recommendedName>
</protein>
<accession>A0A4R6E0R9</accession>
<evidence type="ECO:0000313" key="22">
    <source>
        <dbReference type="Proteomes" id="UP000295129"/>
    </source>
</evidence>
<keyword evidence="17 18" id="KW-0170">Cobalt</keyword>
<dbReference type="InterPro" id="IPR030963">
    <property type="entry name" value="DHQ_synth_fam"/>
</dbReference>
<evidence type="ECO:0000259" key="19">
    <source>
        <dbReference type="Pfam" id="PF01761"/>
    </source>
</evidence>
<evidence type="ECO:0000259" key="20">
    <source>
        <dbReference type="Pfam" id="PF24621"/>
    </source>
</evidence>
<dbReference type="InterPro" id="IPR050071">
    <property type="entry name" value="Dehydroquinate_synthase"/>
</dbReference>
<feature type="binding site" evidence="18">
    <location>
        <position position="142"/>
    </location>
    <ligand>
        <name>NAD(+)</name>
        <dbReference type="ChEBI" id="CHEBI:57540"/>
    </ligand>
</feature>
<keyword evidence="15 18" id="KW-0057">Aromatic amino acid biosynthesis</keyword>
<feature type="binding site" evidence="18">
    <location>
        <position position="264"/>
    </location>
    <ligand>
        <name>Zn(2+)</name>
        <dbReference type="ChEBI" id="CHEBI:29105"/>
    </ligand>
</feature>
<feature type="binding site" evidence="18">
    <location>
        <position position="247"/>
    </location>
    <ligand>
        <name>Zn(2+)</name>
        <dbReference type="ChEBI" id="CHEBI:29105"/>
    </ligand>
</feature>
<feature type="binding site" evidence="18">
    <location>
        <position position="184"/>
    </location>
    <ligand>
        <name>Zn(2+)</name>
        <dbReference type="ChEBI" id="CHEBI:29105"/>
    </ligand>
</feature>
<comment type="pathway">
    <text evidence="5 18">Metabolic intermediate biosynthesis; chorismate biosynthesis; chorismate from D-erythrose 4-phosphate and phosphoenolpyruvate: step 2/7.</text>
</comment>
<dbReference type="SUPFAM" id="SSF56796">
    <property type="entry name" value="Dehydroquinate synthase-like"/>
    <property type="match status" value="1"/>
</dbReference>
<comment type="subcellular location">
    <subcellularLocation>
        <location evidence="4 18">Cytoplasm</location>
    </subcellularLocation>
</comment>
<evidence type="ECO:0000256" key="9">
    <source>
        <dbReference type="ARBA" id="ARBA00022490"/>
    </source>
</evidence>
<comment type="similarity">
    <text evidence="6 18">Belongs to the sugar phosphate cyclases superfamily. Dehydroquinate synthase family.</text>
</comment>
<dbReference type="EC" id="4.2.3.4" evidence="7 18"/>
<comment type="function">
    <text evidence="3 18">Catalyzes the conversion of 3-deoxy-D-arabino-heptulosonate 7-phosphate (DAHP) to dehydroquinate (DHQ).</text>
</comment>
<keyword evidence="12 18" id="KW-0547">Nucleotide-binding</keyword>
<dbReference type="GO" id="GO:0003856">
    <property type="term" value="F:3-dehydroquinate synthase activity"/>
    <property type="evidence" value="ECO:0007669"/>
    <property type="project" value="UniProtKB-UniRule"/>
</dbReference>
<dbReference type="Pfam" id="PF24621">
    <property type="entry name" value="DHQS_C"/>
    <property type="match status" value="1"/>
</dbReference>
<dbReference type="EMBL" id="SNVV01000007">
    <property type="protein sequence ID" value="TDN51281.1"/>
    <property type="molecule type" value="Genomic_DNA"/>
</dbReference>
<feature type="domain" description="3-dehydroquinate synthase N-terminal" evidence="19">
    <location>
        <begin position="67"/>
        <end position="179"/>
    </location>
</feature>
<dbReference type="HAMAP" id="MF_00110">
    <property type="entry name" value="DHQ_synthase"/>
    <property type="match status" value="1"/>
</dbReference>
<dbReference type="GO" id="GO:0009073">
    <property type="term" value="P:aromatic amino acid family biosynthetic process"/>
    <property type="evidence" value="ECO:0007669"/>
    <property type="project" value="UniProtKB-KW"/>
</dbReference>
<dbReference type="GO" id="GO:0046872">
    <property type="term" value="F:metal ion binding"/>
    <property type="evidence" value="ECO:0007669"/>
    <property type="project" value="UniProtKB-KW"/>
</dbReference>
<feature type="binding site" evidence="18">
    <location>
        <begin position="129"/>
        <end position="130"/>
    </location>
    <ligand>
        <name>NAD(+)</name>
        <dbReference type="ChEBI" id="CHEBI:57540"/>
    </ligand>
</feature>
<keyword evidence="16 18" id="KW-0456">Lyase</keyword>
<dbReference type="NCBIfam" id="TIGR01357">
    <property type="entry name" value="aroB"/>
    <property type="match status" value="1"/>
</dbReference>
<dbReference type="Gene3D" id="1.20.1090.10">
    <property type="entry name" value="Dehydroquinate synthase-like - alpha domain"/>
    <property type="match status" value="1"/>
</dbReference>
<feature type="binding site" evidence="18">
    <location>
        <position position="151"/>
    </location>
    <ligand>
        <name>NAD(+)</name>
        <dbReference type="ChEBI" id="CHEBI:57540"/>
    </ligand>
</feature>
<proteinExistence type="inferred from homology"/>
<evidence type="ECO:0000313" key="21">
    <source>
        <dbReference type="EMBL" id="TDN51281.1"/>
    </source>
</evidence>
<reference evidence="21 22" key="1">
    <citation type="submission" date="2019-03" db="EMBL/GenBank/DDBJ databases">
        <title>Genomic Encyclopedia of Type Strains, Phase IV (KMG-IV): sequencing the most valuable type-strain genomes for metagenomic binning, comparative biology and taxonomic classification.</title>
        <authorList>
            <person name="Goeker M."/>
        </authorList>
    </citation>
    <scope>NUCLEOTIDE SEQUENCE [LARGE SCALE GENOMIC DNA]</scope>
    <source>
        <strain evidence="21 22">DSM 12121</strain>
    </source>
</reference>
<dbReference type="FunFam" id="3.40.50.1970:FF:000001">
    <property type="entry name" value="3-dehydroquinate synthase"/>
    <property type="match status" value="1"/>
</dbReference>
<dbReference type="PANTHER" id="PTHR43622:SF7">
    <property type="entry name" value="3-DEHYDROQUINATE SYNTHASE, CHLOROPLASTIC"/>
    <property type="match status" value="1"/>
</dbReference>
<dbReference type="PIRSF" id="PIRSF001455">
    <property type="entry name" value="DHQ_synth"/>
    <property type="match status" value="1"/>
</dbReference>
<dbReference type="PANTHER" id="PTHR43622">
    <property type="entry name" value="3-DEHYDROQUINATE SYNTHASE"/>
    <property type="match status" value="1"/>
</dbReference>
<dbReference type="FunFam" id="1.20.1090.10:FF:000002">
    <property type="entry name" value="3-dehydroquinate synthase"/>
    <property type="match status" value="1"/>
</dbReference>
<comment type="catalytic activity">
    <reaction evidence="1 18">
        <text>7-phospho-2-dehydro-3-deoxy-D-arabino-heptonate = 3-dehydroquinate + phosphate</text>
        <dbReference type="Rhea" id="RHEA:21968"/>
        <dbReference type="ChEBI" id="CHEBI:32364"/>
        <dbReference type="ChEBI" id="CHEBI:43474"/>
        <dbReference type="ChEBI" id="CHEBI:58394"/>
        <dbReference type="EC" id="4.2.3.4"/>
    </reaction>
</comment>
<evidence type="ECO:0000256" key="12">
    <source>
        <dbReference type="ARBA" id="ARBA00022741"/>
    </source>
</evidence>
<dbReference type="Gene3D" id="3.40.50.1970">
    <property type="match status" value="1"/>
</dbReference>
<dbReference type="CDD" id="cd08195">
    <property type="entry name" value="DHQS"/>
    <property type="match status" value="1"/>
</dbReference>
<keyword evidence="13 18" id="KW-0862">Zinc</keyword>
<dbReference type="Proteomes" id="UP000295129">
    <property type="component" value="Unassembled WGS sequence"/>
</dbReference>
<feature type="binding site" evidence="18">
    <location>
        <begin position="105"/>
        <end position="109"/>
    </location>
    <ligand>
        <name>NAD(+)</name>
        <dbReference type="ChEBI" id="CHEBI:57540"/>
    </ligand>
</feature>
<sequence length="360" mass="39033">MHTLNVALGERSYPIHIGRGLLDRVRLILPHLKTPRVAIVTNDVVGPLYLGKLRDALEAQGIRVCQVVLPDGEAHKDWSTLNLVFDMLLEQRCERSTTLIALGGGVVGDMGGFAAACYQRGMPFVQIPTTLLSQVDSSVGGKTAINHPRGKNMIGAFYQPRLVLADTDVLSTLPPRELTAGLAEVIKYGLIRDPGFFEWLESNIERVLMREPEALAFAIERSCANKAEVVAADETEQGERALLNLGHTFGHAIETGLGYGEWLHGEAIAAGTMMAAELSRRLGWLADADIARIESLFIRAGLPTVGPVLGVERYLELMSHDKKVEAGRLRLVLLKAIGAAVVHGDAPQTDIAAAIEARCR</sequence>